<dbReference type="InterPro" id="IPR017926">
    <property type="entry name" value="GATASE"/>
</dbReference>
<evidence type="ECO:0000256" key="1">
    <source>
        <dbReference type="ARBA" id="ARBA00005171"/>
    </source>
</evidence>
<evidence type="ECO:0000256" key="10">
    <source>
        <dbReference type="ARBA" id="ARBA00022975"/>
    </source>
</evidence>
<dbReference type="AlphaFoldDB" id="A0A1G2B3M1"/>
<proteinExistence type="inferred from homology"/>
<keyword evidence="16" id="KW-0472">Membrane</keyword>
<protein>
    <recommendedName>
        <fullName evidence="12">CTP synthase</fullName>
        <ecNumber evidence="3">6.3.4.2</ecNumber>
    </recommendedName>
    <alternativeName>
        <fullName evidence="14">Cytidine 5'-triphosphate synthase</fullName>
    </alternativeName>
    <alternativeName>
        <fullName evidence="15">Cytidine triphosphate synthetase</fullName>
    </alternativeName>
    <alternativeName>
        <fullName evidence="13">UTP--ammonia ligase</fullName>
    </alternativeName>
</protein>
<sequence length="549" mass="62029">MANTKKRPKYIFVVGGVMSSVGKGTVASSIAYMLQSRKFRATAMKIDPYVNVDAGTMNPTEHGEVFVTDDGDETDQDMGNYERFLNTSLSSTNYMTTGRVYLSVIERERNLGYAGKCVEVVPHIPLEVINRIRRAQRKTKSDVTIIEIGGTIGEYQNILFLEAARMMKLANPDDVAVVMVSYLPIPSVIGEMKTKPTQTAVRSLNSAGLNADFIICRSSKLLDAPRRAKLAMMCNLRDADDAISAPDLDSVYEVPLWLEEQGLGKRILERLKLPRRQPEMRQWKTFVGRSKKAKKEVKIAVVGKYFSTGKFTLADSYISVIEALKLASWYNDRKPVLTWVDSEEYERHPKKVSELAQFDGILVPGGFGTRGIEGIMKAIRFAREKKIPYFGLCYGMQLACVEMARDLLDLRGAHTVEANPQSPHPIIHLNPIQKRNIRQNRYGGTMRLGAYDCAIQKGTKTWQAYKSVTISERHRHRYEFNNEYMKPLAEKAGMIFSGMNKDHNLVEIIELKDHPWFVGVQFHPEFQSAPLKPHPLFLGFVAAAVRYSK</sequence>
<dbReference type="UniPathway" id="UPA00159">
    <property type="reaction ID" value="UER00277"/>
</dbReference>
<keyword evidence="7" id="KW-0067">ATP-binding</keyword>
<name>A0A1G2B3M1_9BACT</name>
<evidence type="ECO:0000256" key="9">
    <source>
        <dbReference type="ARBA" id="ARBA00022962"/>
    </source>
</evidence>
<dbReference type="SUPFAM" id="SSF52317">
    <property type="entry name" value="Class I glutamine amidotransferase-like"/>
    <property type="match status" value="1"/>
</dbReference>
<dbReference type="STRING" id="1798542.A3F54_05290"/>
<evidence type="ECO:0000313" key="20">
    <source>
        <dbReference type="Proteomes" id="UP000176952"/>
    </source>
</evidence>
<dbReference type="Pfam" id="PF06418">
    <property type="entry name" value="CTP_synth_N"/>
    <property type="match status" value="1"/>
</dbReference>
<dbReference type="GO" id="GO:0005524">
    <property type="term" value="F:ATP binding"/>
    <property type="evidence" value="ECO:0007669"/>
    <property type="project" value="UniProtKB-KW"/>
</dbReference>
<dbReference type="Gene3D" id="3.40.50.300">
    <property type="entry name" value="P-loop containing nucleotide triphosphate hydrolases"/>
    <property type="match status" value="1"/>
</dbReference>
<dbReference type="Proteomes" id="UP000176952">
    <property type="component" value="Unassembled WGS sequence"/>
</dbReference>
<evidence type="ECO:0000256" key="3">
    <source>
        <dbReference type="ARBA" id="ARBA00012291"/>
    </source>
</evidence>
<evidence type="ECO:0000256" key="2">
    <source>
        <dbReference type="ARBA" id="ARBA00007533"/>
    </source>
</evidence>
<keyword evidence="8" id="KW-0460">Magnesium</keyword>
<dbReference type="InterPro" id="IPR029062">
    <property type="entry name" value="Class_I_gatase-like"/>
</dbReference>
<evidence type="ECO:0000256" key="11">
    <source>
        <dbReference type="ARBA" id="ARBA00047781"/>
    </source>
</evidence>
<keyword evidence="4" id="KW-0436">Ligase</keyword>
<comment type="similarity">
    <text evidence="2">Belongs to the CTP synthase family.</text>
</comment>
<dbReference type="Gene3D" id="3.40.50.880">
    <property type="match status" value="1"/>
</dbReference>
<keyword evidence="9" id="KW-0315">Glutamine amidotransferase</keyword>
<feature type="domain" description="Glutamine amidotransferase" evidence="17">
    <location>
        <begin position="313"/>
        <end position="542"/>
    </location>
</feature>
<dbReference type="InterPro" id="IPR027417">
    <property type="entry name" value="P-loop_NTPase"/>
</dbReference>
<dbReference type="FunFam" id="3.40.50.300:FF:000009">
    <property type="entry name" value="CTP synthase"/>
    <property type="match status" value="1"/>
</dbReference>
<evidence type="ECO:0000256" key="14">
    <source>
        <dbReference type="ARBA" id="ARBA00079941"/>
    </source>
</evidence>
<comment type="caution">
    <text evidence="19">The sequence shown here is derived from an EMBL/GenBank/DDBJ whole genome shotgun (WGS) entry which is preliminary data.</text>
</comment>
<dbReference type="FunFam" id="3.40.50.880:FF:000002">
    <property type="entry name" value="CTP synthase"/>
    <property type="match status" value="1"/>
</dbReference>
<reference evidence="19 20" key="1">
    <citation type="journal article" date="2016" name="Nat. Commun.">
        <title>Thousands of microbial genomes shed light on interconnected biogeochemical processes in an aquifer system.</title>
        <authorList>
            <person name="Anantharaman K."/>
            <person name="Brown C.T."/>
            <person name="Hug L.A."/>
            <person name="Sharon I."/>
            <person name="Castelle C.J."/>
            <person name="Probst A.J."/>
            <person name="Thomas B.C."/>
            <person name="Singh A."/>
            <person name="Wilkins M.J."/>
            <person name="Karaoz U."/>
            <person name="Brodie E.L."/>
            <person name="Williams K.H."/>
            <person name="Hubbard S.S."/>
            <person name="Banfield J.F."/>
        </authorList>
    </citation>
    <scope>NUCLEOTIDE SEQUENCE [LARGE SCALE GENOMIC DNA]</scope>
</reference>
<evidence type="ECO:0000259" key="18">
    <source>
        <dbReference type="Pfam" id="PF06418"/>
    </source>
</evidence>
<keyword evidence="5" id="KW-0479">Metal-binding</keyword>
<evidence type="ECO:0000256" key="12">
    <source>
        <dbReference type="ARBA" id="ARBA00070745"/>
    </source>
</evidence>
<organism evidence="19 20">
    <name type="scientific">Candidatus Kerfeldbacteria bacterium RIFCSPHIGHO2_12_FULL_48_17</name>
    <dbReference type="NCBI Taxonomy" id="1798542"/>
    <lineage>
        <taxon>Bacteria</taxon>
        <taxon>Candidatus Kerfeldiibacteriota</taxon>
    </lineage>
</organism>
<dbReference type="PANTHER" id="PTHR11550:SF0">
    <property type="entry name" value="CTP SYNTHASE-RELATED"/>
    <property type="match status" value="1"/>
</dbReference>
<keyword evidence="6" id="KW-0547">Nucleotide-binding</keyword>
<evidence type="ECO:0000256" key="4">
    <source>
        <dbReference type="ARBA" id="ARBA00022598"/>
    </source>
</evidence>
<evidence type="ECO:0000256" key="16">
    <source>
        <dbReference type="SAM" id="Phobius"/>
    </source>
</evidence>
<dbReference type="SUPFAM" id="SSF52540">
    <property type="entry name" value="P-loop containing nucleoside triphosphate hydrolases"/>
    <property type="match status" value="1"/>
</dbReference>
<feature type="domain" description="CTP synthase N-terminal" evidence="18">
    <location>
        <begin position="9"/>
        <end position="273"/>
    </location>
</feature>
<dbReference type="GO" id="GO:0044210">
    <property type="term" value="P:'de novo' CTP biosynthetic process"/>
    <property type="evidence" value="ECO:0007669"/>
    <property type="project" value="UniProtKB-UniPathway"/>
</dbReference>
<evidence type="ECO:0000256" key="13">
    <source>
        <dbReference type="ARBA" id="ARBA00075170"/>
    </source>
</evidence>
<dbReference type="InterPro" id="IPR004468">
    <property type="entry name" value="CTP_synthase"/>
</dbReference>
<comment type="pathway">
    <text evidence="1">Pyrimidine metabolism; CTP biosynthesis via de novo pathway; CTP from UDP: step 2/2.</text>
</comment>
<dbReference type="NCBIfam" id="NF003792">
    <property type="entry name" value="PRK05380.1"/>
    <property type="match status" value="1"/>
</dbReference>
<dbReference type="GO" id="GO:0097268">
    <property type="term" value="C:cytoophidium"/>
    <property type="evidence" value="ECO:0007669"/>
    <property type="project" value="UniProtKB-ARBA"/>
</dbReference>
<dbReference type="InterPro" id="IPR017456">
    <property type="entry name" value="CTP_synthase_N"/>
</dbReference>
<evidence type="ECO:0000256" key="8">
    <source>
        <dbReference type="ARBA" id="ARBA00022842"/>
    </source>
</evidence>
<keyword evidence="10" id="KW-0665">Pyrimidine biosynthesis</keyword>
<dbReference type="CDD" id="cd01746">
    <property type="entry name" value="GATase1_CTP_Synthase"/>
    <property type="match status" value="1"/>
</dbReference>
<dbReference type="EC" id="6.3.4.2" evidence="3"/>
<dbReference type="PROSITE" id="PS51273">
    <property type="entry name" value="GATASE_TYPE_1"/>
    <property type="match status" value="1"/>
</dbReference>
<dbReference type="GO" id="GO:0042802">
    <property type="term" value="F:identical protein binding"/>
    <property type="evidence" value="ECO:0007669"/>
    <property type="project" value="TreeGrafter"/>
</dbReference>
<keyword evidence="16" id="KW-0812">Transmembrane</keyword>
<feature type="transmembrane region" description="Helical" evidence="16">
    <location>
        <begin position="12"/>
        <end position="34"/>
    </location>
</feature>
<evidence type="ECO:0000256" key="15">
    <source>
        <dbReference type="ARBA" id="ARBA00083191"/>
    </source>
</evidence>
<dbReference type="NCBIfam" id="TIGR00337">
    <property type="entry name" value="PyrG"/>
    <property type="match status" value="1"/>
</dbReference>
<dbReference type="GO" id="GO:0003883">
    <property type="term" value="F:CTP synthase activity"/>
    <property type="evidence" value="ECO:0007669"/>
    <property type="project" value="UniProtKB-EC"/>
</dbReference>
<keyword evidence="16" id="KW-1133">Transmembrane helix</keyword>
<gene>
    <name evidence="19" type="ORF">A3F54_05290</name>
</gene>
<evidence type="ECO:0000256" key="7">
    <source>
        <dbReference type="ARBA" id="ARBA00022840"/>
    </source>
</evidence>
<comment type="catalytic activity">
    <reaction evidence="11">
        <text>UTP + L-glutamine + ATP + H2O = CTP + L-glutamate + ADP + phosphate + 2 H(+)</text>
        <dbReference type="Rhea" id="RHEA:26426"/>
        <dbReference type="ChEBI" id="CHEBI:15377"/>
        <dbReference type="ChEBI" id="CHEBI:15378"/>
        <dbReference type="ChEBI" id="CHEBI:29985"/>
        <dbReference type="ChEBI" id="CHEBI:30616"/>
        <dbReference type="ChEBI" id="CHEBI:37563"/>
        <dbReference type="ChEBI" id="CHEBI:43474"/>
        <dbReference type="ChEBI" id="CHEBI:46398"/>
        <dbReference type="ChEBI" id="CHEBI:58359"/>
        <dbReference type="ChEBI" id="CHEBI:456216"/>
        <dbReference type="EC" id="6.3.4.2"/>
    </reaction>
</comment>
<evidence type="ECO:0000256" key="5">
    <source>
        <dbReference type="ARBA" id="ARBA00022723"/>
    </source>
</evidence>
<evidence type="ECO:0000256" key="6">
    <source>
        <dbReference type="ARBA" id="ARBA00022741"/>
    </source>
</evidence>
<dbReference type="Pfam" id="PF00117">
    <property type="entry name" value="GATase"/>
    <property type="match status" value="1"/>
</dbReference>
<dbReference type="GO" id="GO:0019856">
    <property type="term" value="P:pyrimidine nucleobase biosynthetic process"/>
    <property type="evidence" value="ECO:0007669"/>
    <property type="project" value="TreeGrafter"/>
</dbReference>
<evidence type="ECO:0000313" key="19">
    <source>
        <dbReference type="EMBL" id="OGY83764.1"/>
    </source>
</evidence>
<dbReference type="EMBL" id="MHKD01000019">
    <property type="protein sequence ID" value="OGY83764.1"/>
    <property type="molecule type" value="Genomic_DNA"/>
</dbReference>
<evidence type="ECO:0000259" key="17">
    <source>
        <dbReference type="Pfam" id="PF00117"/>
    </source>
</evidence>
<dbReference type="GO" id="GO:0046872">
    <property type="term" value="F:metal ion binding"/>
    <property type="evidence" value="ECO:0007669"/>
    <property type="project" value="UniProtKB-KW"/>
</dbReference>
<dbReference type="InterPro" id="IPR033828">
    <property type="entry name" value="GATase1_CTP_Synthase"/>
</dbReference>
<accession>A0A1G2B3M1</accession>
<dbReference type="PANTHER" id="PTHR11550">
    <property type="entry name" value="CTP SYNTHASE"/>
    <property type="match status" value="1"/>
</dbReference>